<evidence type="ECO:0000259" key="1">
    <source>
        <dbReference type="Pfam" id="PF01695"/>
    </source>
</evidence>
<organism evidence="2 3">
    <name type="scientific">Nocardia wallacei</name>
    <dbReference type="NCBI Taxonomy" id="480035"/>
    <lineage>
        <taxon>Bacteria</taxon>
        <taxon>Bacillati</taxon>
        <taxon>Actinomycetota</taxon>
        <taxon>Actinomycetes</taxon>
        <taxon>Mycobacteriales</taxon>
        <taxon>Nocardiaceae</taxon>
        <taxon>Nocardia</taxon>
    </lineage>
</organism>
<feature type="domain" description="IstB-like ATP-binding" evidence="1">
    <location>
        <begin position="6"/>
        <end position="37"/>
    </location>
</feature>
<sequence length="48" mass="5294">MRGSGSNVVAAAMIDRLAHHAEVRTLAGDSYRTRRRRALLAKDNRTGD</sequence>
<proteinExistence type="predicted"/>
<dbReference type="KEGG" id="nwl:NWFMUON74_35090"/>
<dbReference type="GO" id="GO:0005524">
    <property type="term" value="F:ATP binding"/>
    <property type="evidence" value="ECO:0007669"/>
    <property type="project" value="InterPro"/>
</dbReference>
<accession>A0A7G1KKE4</accession>
<dbReference type="Pfam" id="PF01695">
    <property type="entry name" value="IstB_IS21"/>
    <property type="match status" value="1"/>
</dbReference>
<dbReference type="EMBL" id="AP023396">
    <property type="protein sequence ID" value="BCK55737.1"/>
    <property type="molecule type" value="Genomic_DNA"/>
</dbReference>
<evidence type="ECO:0000313" key="2">
    <source>
        <dbReference type="EMBL" id="BCK55737.1"/>
    </source>
</evidence>
<reference evidence="2 3" key="1">
    <citation type="submission" date="2020-08" db="EMBL/GenBank/DDBJ databases">
        <title>Genome Sequencing of Nocardia wallacei strain FMUON74 and assembly.</title>
        <authorList>
            <person name="Toyokawa M."/>
            <person name="Uesaka K."/>
        </authorList>
    </citation>
    <scope>NUCLEOTIDE SEQUENCE [LARGE SCALE GENOMIC DNA]</scope>
    <source>
        <strain evidence="2 3">FMUON74</strain>
    </source>
</reference>
<dbReference type="AlphaFoldDB" id="A0A7G1KKE4"/>
<evidence type="ECO:0000313" key="3">
    <source>
        <dbReference type="Proteomes" id="UP000516173"/>
    </source>
</evidence>
<name>A0A7G1KKE4_9NOCA</name>
<keyword evidence="3" id="KW-1185">Reference proteome</keyword>
<dbReference type="Proteomes" id="UP000516173">
    <property type="component" value="Chromosome"/>
</dbReference>
<protein>
    <recommendedName>
        <fullName evidence="1">IstB-like ATP-binding domain-containing protein</fullName>
    </recommendedName>
</protein>
<dbReference type="InterPro" id="IPR002611">
    <property type="entry name" value="IstB_ATP-bd"/>
</dbReference>
<gene>
    <name evidence="2" type="ORF">NWFMUON74_35090</name>
</gene>